<protein>
    <recommendedName>
        <fullName evidence="2">MATH domain-containing protein</fullName>
    </recommendedName>
</protein>
<organism evidence="3 4">
    <name type="scientific">Rotaria sordida</name>
    <dbReference type="NCBI Taxonomy" id="392033"/>
    <lineage>
        <taxon>Eukaryota</taxon>
        <taxon>Metazoa</taxon>
        <taxon>Spiralia</taxon>
        <taxon>Gnathifera</taxon>
        <taxon>Rotifera</taxon>
        <taxon>Eurotatoria</taxon>
        <taxon>Bdelloidea</taxon>
        <taxon>Philodinida</taxon>
        <taxon>Philodinidae</taxon>
        <taxon>Rotaria</taxon>
    </lineage>
</organism>
<comment type="caution">
    <text evidence="3">The sequence shown here is derived from an EMBL/GenBank/DDBJ whole genome shotgun (WGS) entry which is preliminary data.</text>
</comment>
<accession>A0A820GLU9</accession>
<feature type="domain" description="MATH" evidence="2">
    <location>
        <begin position="1"/>
        <end position="71"/>
    </location>
</feature>
<dbReference type="AlphaFoldDB" id="A0A820GLU9"/>
<evidence type="ECO:0000313" key="4">
    <source>
        <dbReference type="Proteomes" id="UP000663823"/>
    </source>
</evidence>
<dbReference type="EMBL" id="CAJOAX010039896">
    <property type="protein sequence ID" value="CAF4277464.1"/>
    <property type="molecule type" value="Genomic_DNA"/>
</dbReference>
<feature type="non-terminal residue" evidence="3">
    <location>
        <position position="1"/>
    </location>
</feature>
<evidence type="ECO:0000256" key="1">
    <source>
        <dbReference type="SAM" id="MobiDB-lite"/>
    </source>
</evidence>
<reference evidence="3" key="1">
    <citation type="submission" date="2021-02" db="EMBL/GenBank/DDBJ databases">
        <authorList>
            <person name="Nowell W R."/>
        </authorList>
    </citation>
    <scope>NUCLEOTIDE SEQUENCE</scope>
</reference>
<dbReference type="Proteomes" id="UP000663823">
    <property type="component" value="Unassembled WGS sequence"/>
</dbReference>
<dbReference type="InterPro" id="IPR002083">
    <property type="entry name" value="MATH/TRAF_dom"/>
</dbReference>
<dbReference type="InterPro" id="IPR008974">
    <property type="entry name" value="TRAF-like"/>
</dbReference>
<feature type="compositionally biased region" description="Polar residues" evidence="1">
    <location>
        <begin position="112"/>
        <end position="121"/>
    </location>
</feature>
<dbReference type="Gene3D" id="2.60.210.10">
    <property type="entry name" value="Apoptosis, Tumor Necrosis Factor Receptor Associated Protein 2, Chain A"/>
    <property type="match status" value="1"/>
</dbReference>
<dbReference type="PROSITE" id="PS50144">
    <property type="entry name" value="MATH"/>
    <property type="match status" value="1"/>
</dbReference>
<gene>
    <name evidence="3" type="ORF">OTI717_LOCUS41312</name>
</gene>
<sequence length="140" mass="16146">FKVIFILLDQTSQQRHIFDSFRPDVKSNSFQRPHSDMNIASGIPKFVPLTIIQQDNNPYVVNDTMFIKTIIDFGDIPKPSLPYALSLNPGLPILTQRELLKRELEKRAQEKLSATTDSPTSIKHDVRTNRNESNDEQMRH</sequence>
<dbReference type="InterPro" id="IPR049342">
    <property type="entry name" value="TRAF1-6_MATH_dom"/>
</dbReference>
<feature type="region of interest" description="Disordered" evidence="1">
    <location>
        <begin position="105"/>
        <end position="140"/>
    </location>
</feature>
<feature type="compositionally biased region" description="Basic and acidic residues" evidence="1">
    <location>
        <begin position="122"/>
        <end position="140"/>
    </location>
</feature>
<name>A0A820GLU9_9BILA</name>
<evidence type="ECO:0000259" key="2">
    <source>
        <dbReference type="PROSITE" id="PS50144"/>
    </source>
</evidence>
<proteinExistence type="predicted"/>
<dbReference type="SUPFAM" id="SSF49599">
    <property type="entry name" value="TRAF domain-like"/>
    <property type="match status" value="1"/>
</dbReference>
<evidence type="ECO:0000313" key="3">
    <source>
        <dbReference type="EMBL" id="CAF4277464.1"/>
    </source>
</evidence>
<dbReference type="Pfam" id="PF21355">
    <property type="entry name" value="TRAF-mep_MATH"/>
    <property type="match status" value="1"/>
</dbReference>